<accession>A0ABQ7GEI9</accession>
<evidence type="ECO:0000313" key="2">
    <source>
        <dbReference type="EMBL" id="KAF5833018.1"/>
    </source>
</evidence>
<feature type="region of interest" description="Disordered" evidence="1">
    <location>
        <begin position="158"/>
        <end position="186"/>
    </location>
</feature>
<organism evidence="2 3">
    <name type="scientific">Dunaliella salina</name>
    <name type="common">Green alga</name>
    <name type="synonym">Protococcus salinus</name>
    <dbReference type="NCBI Taxonomy" id="3046"/>
    <lineage>
        <taxon>Eukaryota</taxon>
        <taxon>Viridiplantae</taxon>
        <taxon>Chlorophyta</taxon>
        <taxon>core chlorophytes</taxon>
        <taxon>Chlorophyceae</taxon>
        <taxon>CS clade</taxon>
        <taxon>Chlamydomonadales</taxon>
        <taxon>Dunaliellaceae</taxon>
        <taxon>Dunaliella</taxon>
    </lineage>
</organism>
<comment type="caution">
    <text evidence="2">The sequence shown here is derived from an EMBL/GenBank/DDBJ whole genome shotgun (WGS) entry which is preliminary data.</text>
</comment>
<sequence length="322" mass="34450">MAHFTGFLSCALGNKMPLSPKQVWLIHRDMLWSPGRAQQHPPPAAVPQSSGCPVAMAGRASSSPAVPSTACPMMTTDRPSVGSDSVFEHDHGCPEAIPGRASSSPAVPWAACPMMTTDRPSVHSDSSFEHDYGCPVAMHGRASSSPAVPWATCPMITTDRPSGNSDSTAEHDHGCPEASDNNHAASTIPATWPGACPMKTTSRLSADSDSTVVLNGCPIAHSHSESEEESGPPILGPYHVGNLIEMLRDALTELNAQEELINETTNLLHSVSWVFERGDVFHDPNNEEKQWHDSNNAQECVDINKYTGVDPWLLVAATVENC</sequence>
<gene>
    <name evidence="2" type="ORF">DUNSADRAFT_10939</name>
</gene>
<dbReference type="EMBL" id="MU069835">
    <property type="protein sequence ID" value="KAF5833018.1"/>
    <property type="molecule type" value="Genomic_DNA"/>
</dbReference>
<feature type="region of interest" description="Disordered" evidence="1">
    <location>
        <begin position="36"/>
        <end position="69"/>
    </location>
</feature>
<keyword evidence="3" id="KW-1185">Reference proteome</keyword>
<name>A0ABQ7GEI9_DUNSA</name>
<evidence type="ECO:0008006" key="4">
    <source>
        <dbReference type="Google" id="ProtNLM"/>
    </source>
</evidence>
<protein>
    <recommendedName>
        <fullName evidence="4">Encoded protein</fullName>
    </recommendedName>
</protein>
<dbReference type="Proteomes" id="UP000815325">
    <property type="component" value="Unassembled WGS sequence"/>
</dbReference>
<reference evidence="2" key="1">
    <citation type="submission" date="2017-08" db="EMBL/GenBank/DDBJ databases">
        <authorList>
            <person name="Polle J.E."/>
            <person name="Barry K."/>
            <person name="Cushman J."/>
            <person name="Schmutz J."/>
            <person name="Tran D."/>
            <person name="Hathwaick L.T."/>
            <person name="Yim W.C."/>
            <person name="Jenkins J."/>
            <person name="Mckie-Krisberg Z.M."/>
            <person name="Prochnik S."/>
            <person name="Lindquist E."/>
            <person name="Dockter R.B."/>
            <person name="Adam C."/>
            <person name="Molina H."/>
            <person name="Bunkerborg J."/>
            <person name="Jin E."/>
            <person name="Buchheim M."/>
            <person name="Magnuson J."/>
        </authorList>
    </citation>
    <scope>NUCLEOTIDE SEQUENCE</scope>
    <source>
        <strain evidence="2">CCAP 19/18</strain>
    </source>
</reference>
<evidence type="ECO:0000313" key="3">
    <source>
        <dbReference type="Proteomes" id="UP000815325"/>
    </source>
</evidence>
<proteinExistence type="predicted"/>
<evidence type="ECO:0000256" key="1">
    <source>
        <dbReference type="SAM" id="MobiDB-lite"/>
    </source>
</evidence>